<dbReference type="Gene3D" id="3.40.50.10320">
    <property type="entry name" value="LmbE-like"/>
    <property type="match status" value="1"/>
</dbReference>
<proteinExistence type="predicted"/>
<dbReference type="SUPFAM" id="SSF102588">
    <property type="entry name" value="LmbE-like"/>
    <property type="match status" value="1"/>
</dbReference>
<dbReference type="GO" id="GO:0016811">
    <property type="term" value="F:hydrolase activity, acting on carbon-nitrogen (but not peptide) bonds, in linear amides"/>
    <property type="evidence" value="ECO:0007669"/>
    <property type="project" value="TreeGrafter"/>
</dbReference>
<reference evidence="1 2" key="1">
    <citation type="journal article" date="2018" name="J. Microbiol.">
        <title>Baekduia soli gen. nov., sp. nov., a novel bacterium isolated from the soil of Baekdu Mountain and proposal of a novel family name, Baekduiaceae fam. nov.</title>
        <authorList>
            <person name="An D.S."/>
            <person name="Siddiqi M.Z."/>
            <person name="Kim K.H."/>
            <person name="Yu H.S."/>
            <person name="Im W.T."/>
        </authorList>
    </citation>
    <scope>NUCLEOTIDE SEQUENCE [LARGE SCALE GENOMIC DNA]</scope>
    <source>
        <strain evidence="1 2">BR7-21</strain>
    </source>
</reference>
<protein>
    <submittedName>
        <fullName evidence="1">PIG-L family deacetylase</fullName>
    </submittedName>
</protein>
<accession>A0A5B8UBS7</accession>
<dbReference type="KEGG" id="bsol:FSW04_24515"/>
<dbReference type="EMBL" id="CP042430">
    <property type="protein sequence ID" value="QEC50434.1"/>
    <property type="molecule type" value="Genomic_DNA"/>
</dbReference>
<organism evidence="1 2">
    <name type="scientific">Baekduia soli</name>
    <dbReference type="NCBI Taxonomy" id="496014"/>
    <lineage>
        <taxon>Bacteria</taxon>
        <taxon>Bacillati</taxon>
        <taxon>Actinomycetota</taxon>
        <taxon>Thermoleophilia</taxon>
        <taxon>Solirubrobacterales</taxon>
        <taxon>Baekduiaceae</taxon>
        <taxon>Baekduia</taxon>
    </lineage>
</organism>
<dbReference type="OrthoDB" id="3514174at2"/>
<evidence type="ECO:0000313" key="1">
    <source>
        <dbReference type="EMBL" id="QEC50434.1"/>
    </source>
</evidence>
<dbReference type="InterPro" id="IPR003737">
    <property type="entry name" value="GlcNAc_PI_deacetylase-related"/>
</dbReference>
<dbReference type="Proteomes" id="UP000321805">
    <property type="component" value="Chromosome"/>
</dbReference>
<dbReference type="GO" id="GO:0016137">
    <property type="term" value="P:glycoside metabolic process"/>
    <property type="evidence" value="ECO:0007669"/>
    <property type="project" value="UniProtKB-ARBA"/>
</dbReference>
<gene>
    <name evidence="1" type="ORF">FSW04_24515</name>
</gene>
<name>A0A5B8UBS7_9ACTN</name>
<keyword evidence="2" id="KW-1185">Reference proteome</keyword>
<dbReference type="PANTHER" id="PTHR12993">
    <property type="entry name" value="N-ACETYLGLUCOSAMINYL-PHOSPHATIDYLINOSITOL DE-N-ACETYLASE-RELATED"/>
    <property type="match status" value="1"/>
</dbReference>
<sequence>MTRSPTASSPDRPDGPVLMIGAHPDDIDFNAAGCAIAWRAQGVDVTWCVVTDGQSGGFDADLDRAEVPAQRRGEQRAAARAAGVEDVVFLGLRDGEVADDPALRRELARVIRRVRPVRLLVHSPERDWSRVYQCHPDHLAVGAAALAAVYPEARNPFSHTELLEAGLEPHAVPETWLYGAPAPDLAVDVTAEAAGKEAVLACHVSQHDAAGGLITAARRAGEDAGAAAGMAAGRVAEVFQRVDTR</sequence>
<dbReference type="Pfam" id="PF02585">
    <property type="entry name" value="PIG-L"/>
    <property type="match status" value="1"/>
</dbReference>
<dbReference type="AlphaFoldDB" id="A0A5B8UBS7"/>
<dbReference type="PANTHER" id="PTHR12993:SF28">
    <property type="entry name" value="LMBE FAMILY PROTEIN"/>
    <property type="match status" value="1"/>
</dbReference>
<dbReference type="InterPro" id="IPR024078">
    <property type="entry name" value="LmbE-like_dom_sf"/>
</dbReference>
<evidence type="ECO:0000313" key="2">
    <source>
        <dbReference type="Proteomes" id="UP000321805"/>
    </source>
</evidence>